<dbReference type="AlphaFoldDB" id="A0A9N7U629"/>
<dbReference type="EMBL" id="CADEAL010000828">
    <property type="protein sequence ID" value="CAB1425724.1"/>
    <property type="molecule type" value="Genomic_DNA"/>
</dbReference>
<dbReference type="Proteomes" id="UP001153269">
    <property type="component" value="Unassembled WGS sequence"/>
</dbReference>
<evidence type="ECO:0000313" key="2">
    <source>
        <dbReference type="EMBL" id="CAB1425724.1"/>
    </source>
</evidence>
<name>A0A9N7U629_PLEPL</name>
<protein>
    <submittedName>
        <fullName evidence="2">Uncharacterized protein</fullName>
    </submittedName>
</protein>
<reference evidence="2" key="1">
    <citation type="submission" date="2020-03" db="EMBL/GenBank/DDBJ databases">
        <authorList>
            <person name="Weist P."/>
        </authorList>
    </citation>
    <scope>NUCLEOTIDE SEQUENCE</scope>
</reference>
<organism evidence="2 3">
    <name type="scientific">Pleuronectes platessa</name>
    <name type="common">European plaice</name>
    <dbReference type="NCBI Taxonomy" id="8262"/>
    <lineage>
        <taxon>Eukaryota</taxon>
        <taxon>Metazoa</taxon>
        <taxon>Chordata</taxon>
        <taxon>Craniata</taxon>
        <taxon>Vertebrata</taxon>
        <taxon>Euteleostomi</taxon>
        <taxon>Actinopterygii</taxon>
        <taxon>Neopterygii</taxon>
        <taxon>Teleostei</taxon>
        <taxon>Neoteleostei</taxon>
        <taxon>Acanthomorphata</taxon>
        <taxon>Carangaria</taxon>
        <taxon>Pleuronectiformes</taxon>
        <taxon>Pleuronectoidei</taxon>
        <taxon>Pleuronectidae</taxon>
        <taxon>Pleuronectes</taxon>
    </lineage>
</organism>
<sequence>MVVRMWRRRRKELKPQGRGEEKLRETSCCSSQTNKAAVDVRKAFLKPQEPAERNLLLLWRDVERPGFGHWDHRDADERLMEEEIEFKNPMHSKMCSSSHMWSSALREQLSGVAQTFSQQEVNHVWSQLRELPPAELPPRPNSARGVITPLNTEREEALVAQQTSGDSSPQDRRQRQIGGDRSSSFRASRGHLKGQIRANCGCLTTTIFGTGHCGGQAGINHRVVATQILSLSGDRHNGSTIGWWSFSSVPVEGADGVSVS</sequence>
<evidence type="ECO:0000313" key="3">
    <source>
        <dbReference type="Proteomes" id="UP001153269"/>
    </source>
</evidence>
<comment type="caution">
    <text evidence="2">The sequence shown here is derived from an EMBL/GenBank/DDBJ whole genome shotgun (WGS) entry which is preliminary data.</text>
</comment>
<evidence type="ECO:0000256" key="1">
    <source>
        <dbReference type="SAM" id="MobiDB-lite"/>
    </source>
</evidence>
<keyword evidence="3" id="KW-1185">Reference proteome</keyword>
<accession>A0A9N7U629</accession>
<feature type="region of interest" description="Disordered" evidence="1">
    <location>
        <begin position="157"/>
        <end position="190"/>
    </location>
</feature>
<proteinExistence type="predicted"/>
<gene>
    <name evidence="2" type="ORF">PLEPLA_LOCUS13657</name>
</gene>